<dbReference type="RefSeq" id="WP_117585796.1">
    <property type="nucleotide sequence ID" value="NZ_QRST01000033.1"/>
</dbReference>
<dbReference type="PANTHER" id="PTHR43169">
    <property type="entry name" value="EXSB FAMILY PROTEIN"/>
    <property type="match status" value="1"/>
</dbReference>
<comment type="caution">
    <text evidence="3">The sequence shown here is derived from an EMBL/GenBank/DDBJ whole genome shotgun (WGS) entry which is preliminary data.</text>
</comment>
<dbReference type="NCBIfam" id="TIGR00268">
    <property type="entry name" value="ATP-dependent sacrificial sulfur transferase LarE"/>
    <property type="match status" value="1"/>
</dbReference>
<dbReference type="AlphaFoldDB" id="A0A411ZIS7"/>
<evidence type="ECO:0000313" key="4">
    <source>
        <dbReference type="Proteomes" id="UP000284662"/>
    </source>
</evidence>
<dbReference type="EMBL" id="QRST01000033">
    <property type="protein sequence ID" value="RGQ02724.1"/>
    <property type="molecule type" value="Genomic_DNA"/>
</dbReference>
<keyword evidence="3" id="KW-0808">Transferase</keyword>
<sequence length="270" mass="30765">MNKQQQLIELLKSYQSVAVAFSGGVDSSVLAKATQIALGDKAIAITAVSELITTNEISDAKKVAKLIGIKHELFTVDDLADKKFTCNDKMRCYHCHINRFKLLEDFCQKNNYNYLLEGSNEDDKGDYRPGMLALKEFKLTKSPFLELHITKDEIRQMAKDWNLPVWNKPSSACLASRLIYGLDVTPERLNQVAKAEDILHKYLQGQIRVRHHGDLARIEVEINEVPKLFTNPLRDLIHKEFQKLGFKFITVDLIGYQKGSNNVILDNNPF</sequence>
<gene>
    <name evidence="3" type="primary">larE</name>
    <name evidence="3" type="ORF">DWZ11_10865</name>
</gene>
<dbReference type="SUPFAM" id="SSF52402">
    <property type="entry name" value="Adenine nucleotide alpha hydrolases-like"/>
    <property type="match status" value="1"/>
</dbReference>
<feature type="active site" description="Nucleophile and sulfur donor" evidence="1">
    <location>
        <position position="173"/>
    </location>
</feature>
<dbReference type="PIRSF" id="PIRSF006661">
    <property type="entry name" value="PP-lp_UCP006661"/>
    <property type="match status" value="1"/>
</dbReference>
<dbReference type="GO" id="GO:0016783">
    <property type="term" value="F:sulfurtransferase activity"/>
    <property type="evidence" value="ECO:0007669"/>
    <property type="project" value="InterPro"/>
</dbReference>
<dbReference type="Proteomes" id="UP000284662">
    <property type="component" value="Unassembled WGS sequence"/>
</dbReference>
<dbReference type="CDD" id="cd01990">
    <property type="entry name" value="LarE-like"/>
    <property type="match status" value="1"/>
</dbReference>
<dbReference type="Pfam" id="PF02540">
    <property type="entry name" value="NAD_synthase"/>
    <property type="match status" value="1"/>
</dbReference>
<dbReference type="InterPro" id="IPR005232">
    <property type="entry name" value="LarE"/>
</dbReference>
<dbReference type="InterPro" id="IPR052188">
    <property type="entry name" value="Ni-pincer_cofactor_biosynth"/>
</dbReference>
<dbReference type="InterPro" id="IPR022310">
    <property type="entry name" value="NAD/GMP_synthase"/>
</dbReference>
<evidence type="ECO:0000259" key="2">
    <source>
        <dbReference type="Pfam" id="PF02540"/>
    </source>
</evidence>
<dbReference type="Gene3D" id="3.40.50.620">
    <property type="entry name" value="HUPs"/>
    <property type="match status" value="1"/>
</dbReference>
<dbReference type="PANTHER" id="PTHR43169:SF2">
    <property type="entry name" value="NAD_GMP SYNTHASE DOMAIN-CONTAINING PROTEIN"/>
    <property type="match status" value="1"/>
</dbReference>
<reference evidence="3 4" key="1">
    <citation type="submission" date="2018-08" db="EMBL/GenBank/DDBJ databases">
        <title>A genome reference for cultivated species of the human gut microbiota.</title>
        <authorList>
            <person name="Zou Y."/>
            <person name="Xue W."/>
            <person name="Luo G."/>
        </authorList>
    </citation>
    <scope>NUCLEOTIDE SEQUENCE [LARGE SCALE GENOMIC DNA]</scope>
    <source>
        <strain evidence="3 4">AF29-2</strain>
    </source>
</reference>
<organism evidence="3 4">
    <name type="scientific">Megamonas rupellensis</name>
    <dbReference type="NCBI Taxonomy" id="491921"/>
    <lineage>
        <taxon>Bacteria</taxon>
        <taxon>Bacillati</taxon>
        <taxon>Bacillota</taxon>
        <taxon>Negativicutes</taxon>
        <taxon>Selenomonadales</taxon>
        <taxon>Selenomonadaceae</taxon>
        <taxon>Megamonas</taxon>
    </lineage>
</organism>
<evidence type="ECO:0000313" key="3">
    <source>
        <dbReference type="EMBL" id="RGQ02724.1"/>
    </source>
</evidence>
<evidence type="ECO:0000256" key="1">
    <source>
        <dbReference type="PIRSR" id="PIRSR006661-1"/>
    </source>
</evidence>
<name>A0A411ZIS7_9FIRM</name>
<protein>
    <submittedName>
        <fullName evidence="3">ATP-dependent sacrificial sulfur transferase LarE</fullName>
    </submittedName>
</protein>
<dbReference type="InterPro" id="IPR014729">
    <property type="entry name" value="Rossmann-like_a/b/a_fold"/>
</dbReference>
<dbReference type="GO" id="GO:0006163">
    <property type="term" value="P:purine nucleotide metabolic process"/>
    <property type="evidence" value="ECO:0007669"/>
    <property type="project" value="UniProtKB-ARBA"/>
</dbReference>
<feature type="domain" description="NAD/GMP synthase" evidence="2">
    <location>
        <begin position="14"/>
        <end position="80"/>
    </location>
</feature>
<proteinExistence type="predicted"/>
<accession>A0A411ZIS7</accession>